<comment type="caution">
    <text evidence="5">The sequence shown here is derived from an EMBL/GenBank/DDBJ whole genome shotgun (WGS) entry which is preliminary data.</text>
</comment>
<feature type="domain" description="HTH araC/xylS-type" evidence="4">
    <location>
        <begin position="211"/>
        <end position="313"/>
    </location>
</feature>
<protein>
    <submittedName>
        <fullName evidence="5">AraC family transcriptional regulator</fullName>
    </submittedName>
</protein>
<evidence type="ECO:0000256" key="2">
    <source>
        <dbReference type="ARBA" id="ARBA00023125"/>
    </source>
</evidence>
<sequence>MDTLTFDSRDLDVTEDFLSRAYAKMRIASGTPGSNRAQIHRAGIPTVSVDELALDFEMAYSVSPLGRICLCVVHEGTVRDHGFQGVEDSFGPGDVVLFAPPDLPYTGRICNARYNITMLDPALLAQVAGDGSRPVRLTGHRPRSAAAARHLSRTIVHLRDDVLSDAEIADQPLIASTAAQHLAASVLAAFPNTALDEPAAHGTEAHPAVLRRALAYIDDHADQPVTVADIAAAAHVTVRALQYAFRRHLDTTPLAQLRRVRLAHAHHELVAADPGSGRTVTEIAARWGFHHPGRFASLYRDTYRKAPHETLAGG</sequence>
<evidence type="ECO:0000256" key="1">
    <source>
        <dbReference type="ARBA" id="ARBA00023015"/>
    </source>
</evidence>
<dbReference type="InterPro" id="IPR018060">
    <property type="entry name" value="HTH_AraC"/>
</dbReference>
<organism evidence="5 6">
    <name type="scientific">Streptomyces corchorusii</name>
    <name type="common">Streptomyces chibaensis</name>
    <dbReference type="NCBI Taxonomy" id="1903"/>
    <lineage>
        <taxon>Bacteria</taxon>
        <taxon>Bacillati</taxon>
        <taxon>Actinomycetota</taxon>
        <taxon>Actinomycetes</taxon>
        <taxon>Kitasatosporales</taxon>
        <taxon>Streptomycetaceae</taxon>
        <taxon>Streptomyces</taxon>
    </lineage>
</organism>
<dbReference type="RefSeq" id="WP_059262456.1">
    <property type="nucleotide sequence ID" value="NZ_KQ948353.1"/>
</dbReference>
<dbReference type="PANTHER" id="PTHR46796">
    <property type="entry name" value="HTH-TYPE TRANSCRIPTIONAL ACTIVATOR RHAS-RELATED"/>
    <property type="match status" value="1"/>
</dbReference>
<dbReference type="PANTHER" id="PTHR46796:SF12">
    <property type="entry name" value="HTH-TYPE DNA-BINDING TRANSCRIPTIONAL ACTIVATOR EUTR"/>
    <property type="match status" value="1"/>
</dbReference>
<proteinExistence type="predicted"/>
<keyword evidence="2" id="KW-0238">DNA-binding</keyword>
<gene>
    <name evidence="5" type="ORF">AQJ11_08585</name>
</gene>
<name>A0A101QJW6_STRCK</name>
<dbReference type="PROSITE" id="PS01124">
    <property type="entry name" value="HTH_ARAC_FAMILY_2"/>
    <property type="match status" value="1"/>
</dbReference>
<dbReference type="Proteomes" id="UP000053398">
    <property type="component" value="Unassembled WGS sequence"/>
</dbReference>
<dbReference type="InterPro" id="IPR009057">
    <property type="entry name" value="Homeodomain-like_sf"/>
</dbReference>
<keyword evidence="1" id="KW-0805">Transcription regulation</keyword>
<evidence type="ECO:0000313" key="6">
    <source>
        <dbReference type="Proteomes" id="UP000053398"/>
    </source>
</evidence>
<evidence type="ECO:0000259" key="4">
    <source>
        <dbReference type="PROSITE" id="PS01124"/>
    </source>
</evidence>
<dbReference type="GO" id="GO:0003700">
    <property type="term" value="F:DNA-binding transcription factor activity"/>
    <property type="evidence" value="ECO:0007669"/>
    <property type="project" value="InterPro"/>
</dbReference>
<dbReference type="InterPro" id="IPR050204">
    <property type="entry name" value="AraC_XylS_family_regulators"/>
</dbReference>
<dbReference type="EMBL" id="LMWP01000007">
    <property type="protein sequence ID" value="KUN31170.1"/>
    <property type="molecule type" value="Genomic_DNA"/>
</dbReference>
<evidence type="ECO:0000313" key="5">
    <source>
        <dbReference type="EMBL" id="KUN31170.1"/>
    </source>
</evidence>
<dbReference type="Pfam" id="PF12833">
    <property type="entry name" value="HTH_18"/>
    <property type="match status" value="1"/>
</dbReference>
<dbReference type="AlphaFoldDB" id="A0A101QJW6"/>
<reference evidence="5 6" key="1">
    <citation type="submission" date="2015-10" db="EMBL/GenBank/DDBJ databases">
        <title>Draft genome sequence of Streptomyces corchorusii DSM 40340, type strain for the species Streptomyces corchorusii.</title>
        <authorList>
            <person name="Ruckert C."/>
            <person name="Winkler A."/>
            <person name="Kalinowski J."/>
            <person name="Kampfer P."/>
            <person name="Glaeser S."/>
        </authorList>
    </citation>
    <scope>NUCLEOTIDE SEQUENCE [LARGE SCALE GENOMIC DNA]</scope>
    <source>
        <strain evidence="5 6">DSM 40340</strain>
    </source>
</reference>
<accession>A0A101QJW6</accession>
<keyword evidence="3" id="KW-0804">Transcription</keyword>
<keyword evidence="6" id="KW-1185">Reference proteome</keyword>
<dbReference type="Gene3D" id="1.10.10.60">
    <property type="entry name" value="Homeodomain-like"/>
    <property type="match status" value="1"/>
</dbReference>
<evidence type="ECO:0000256" key="3">
    <source>
        <dbReference type="ARBA" id="ARBA00023163"/>
    </source>
</evidence>
<dbReference type="SMART" id="SM00342">
    <property type="entry name" value="HTH_ARAC"/>
    <property type="match status" value="1"/>
</dbReference>
<dbReference type="SUPFAM" id="SSF46689">
    <property type="entry name" value="Homeodomain-like"/>
    <property type="match status" value="2"/>
</dbReference>
<dbReference type="GO" id="GO:0043565">
    <property type="term" value="F:sequence-specific DNA binding"/>
    <property type="evidence" value="ECO:0007669"/>
    <property type="project" value="InterPro"/>
</dbReference>